<dbReference type="EMBL" id="JYLK01000007">
    <property type="protein sequence ID" value="KRP60013.1"/>
    <property type="molecule type" value="Genomic_DNA"/>
</dbReference>
<dbReference type="EMBL" id="LT629760">
    <property type="protein sequence ID" value="SDS65002.1"/>
    <property type="molecule type" value="Genomic_DNA"/>
</dbReference>
<evidence type="ECO:0000313" key="7">
    <source>
        <dbReference type="Proteomes" id="UP000052019"/>
    </source>
</evidence>
<dbReference type="RefSeq" id="WP_057008276.1">
    <property type="nucleotide sequence ID" value="NZ_JYLK01000007.1"/>
</dbReference>
<dbReference type="Pfam" id="PF00497">
    <property type="entry name" value="SBP_bac_3"/>
    <property type="match status" value="1"/>
</dbReference>
<keyword evidence="2 3" id="KW-0732">Signal</keyword>
<proteinExistence type="inferred from homology"/>
<protein>
    <submittedName>
        <fullName evidence="5 6">Amino acid ABC transporter</fullName>
    </submittedName>
</protein>
<dbReference type="SMART" id="SM00062">
    <property type="entry name" value="PBPb"/>
    <property type="match status" value="1"/>
</dbReference>
<accession>A0A0R2ZID7</accession>
<dbReference type="InterPro" id="IPR001638">
    <property type="entry name" value="Solute-binding_3/MltF_N"/>
</dbReference>
<evidence type="ECO:0000256" key="3">
    <source>
        <dbReference type="SAM" id="SignalP"/>
    </source>
</evidence>
<evidence type="ECO:0000313" key="6">
    <source>
        <dbReference type="EMBL" id="SDS65002.1"/>
    </source>
</evidence>
<dbReference type="PANTHER" id="PTHR35936">
    <property type="entry name" value="MEMBRANE-BOUND LYTIC MUREIN TRANSGLYCOSYLASE F"/>
    <property type="match status" value="1"/>
</dbReference>
<evidence type="ECO:0000259" key="4">
    <source>
        <dbReference type="SMART" id="SM00062"/>
    </source>
</evidence>
<dbReference type="Proteomes" id="UP000183126">
    <property type="component" value="Chromosome I"/>
</dbReference>
<feature type="domain" description="Solute-binding protein family 3/N-terminal" evidence="4">
    <location>
        <begin position="42"/>
        <end position="266"/>
    </location>
</feature>
<dbReference type="PATRIC" id="fig|200450.4.peg.4555"/>
<keyword evidence="8" id="KW-1185">Reference proteome</keyword>
<reference evidence="5 7" key="1">
    <citation type="submission" date="2015-02" db="EMBL/GenBank/DDBJ databases">
        <title>Two Pseudomonas sp. nov. isolated from raw milk.</title>
        <authorList>
            <person name="Wenning M."/>
            <person name="von Neubeck M."/>
            <person name="Huptas C."/>
            <person name="Scherer S."/>
        </authorList>
    </citation>
    <scope>NUCLEOTIDE SEQUENCE [LARGE SCALE GENOMIC DNA]</scope>
    <source>
        <strain evidence="5 7">DSM 14937</strain>
    </source>
</reference>
<feature type="signal peptide" evidence="3">
    <location>
        <begin position="1"/>
        <end position="26"/>
    </location>
</feature>
<dbReference type="PANTHER" id="PTHR35936:SF17">
    <property type="entry name" value="ARGININE-BINDING EXTRACELLULAR PROTEIN ARTP"/>
    <property type="match status" value="1"/>
</dbReference>
<name>A0A0R2ZID7_9PSED</name>
<gene>
    <name evidence="6" type="ORF">SAMN04490205_3164</name>
    <name evidence="5" type="ORF">TU79_12605</name>
</gene>
<dbReference type="Proteomes" id="UP000052019">
    <property type="component" value="Unassembled WGS sequence"/>
</dbReference>
<dbReference type="AlphaFoldDB" id="A0A0R2ZID7"/>
<organism evidence="5 7">
    <name type="scientific">Pseudomonas trivialis</name>
    <dbReference type="NCBI Taxonomy" id="200450"/>
    <lineage>
        <taxon>Bacteria</taxon>
        <taxon>Pseudomonadati</taxon>
        <taxon>Pseudomonadota</taxon>
        <taxon>Gammaproteobacteria</taxon>
        <taxon>Pseudomonadales</taxon>
        <taxon>Pseudomonadaceae</taxon>
        <taxon>Pseudomonas</taxon>
    </lineage>
</organism>
<dbReference type="Gene3D" id="3.40.190.10">
    <property type="entry name" value="Periplasmic binding protein-like II"/>
    <property type="match status" value="2"/>
</dbReference>
<comment type="similarity">
    <text evidence="1">Belongs to the bacterial solute-binding protein 3 family.</text>
</comment>
<reference evidence="6 8" key="2">
    <citation type="submission" date="2016-10" db="EMBL/GenBank/DDBJ databases">
        <authorList>
            <person name="Varghese N."/>
            <person name="Submissions S."/>
        </authorList>
    </citation>
    <scope>NUCLEOTIDE SEQUENCE [LARGE SCALE GENOMIC DNA]</scope>
    <source>
        <strain evidence="6 8">BS3111</strain>
    </source>
</reference>
<evidence type="ECO:0000256" key="2">
    <source>
        <dbReference type="ARBA" id="ARBA00022729"/>
    </source>
</evidence>
<dbReference type="OrthoDB" id="8454826at2"/>
<sequence length="278" mass="29909">MIRNIRTVAMLAISSIVTLSGVSAYADECKPAHKFETIKPGVLLVAAYEFPPYSYTGANKALTGVDAEVVKLIAEVECLKVEPLMMDPAATIQYVVTKRADVAIGDWYRTAERAKIMGLSAPMYLDQMALLSKAGYTKIEEIKDKKVGTVQGSLWVKNLQEVVGSNLTIYPNSVAMAQDLSAGRIEVGTDSYAVGLTAQKKGAYSGVLIKVSEPDERVRATIQAGQATLPHDKANTGLRDALNANIDAFRRSGKIAEILTKFGLDVGAAEVGEPRLIE</sequence>
<evidence type="ECO:0000313" key="8">
    <source>
        <dbReference type="Proteomes" id="UP000183126"/>
    </source>
</evidence>
<evidence type="ECO:0000256" key="1">
    <source>
        <dbReference type="ARBA" id="ARBA00010333"/>
    </source>
</evidence>
<evidence type="ECO:0000313" key="5">
    <source>
        <dbReference type="EMBL" id="KRP60013.1"/>
    </source>
</evidence>
<dbReference type="SUPFAM" id="SSF53850">
    <property type="entry name" value="Periplasmic binding protein-like II"/>
    <property type="match status" value="1"/>
</dbReference>
<dbReference type="CDD" id="cd13530">
    <property type="entry name" value="PBP2_peptides_like"/>
    <property type="match status" value="1"/>
</dbReference>
<feature type="chain" id="PRO_5006430377" evidence="3">
    <location>
        <begin position="27"/>
        <end position="278"/>
    </location>
</feature>